<feature type="domain" description="ABC transmembrane type-1" evidence="10">
    <location>
        <begin position="105"/>
        <end position="165"/>
    </location>
</feature>
<evidence type="ECO:0000256" key="2">
    <source>
        <dbReference type="ARBA" id="ARBA00022448"/>
    </source>
</evidence>
<proteinExistence type="inferred from homology"/>
<keyword evidence="3" id="KW-1003">Cell membrane</keyword>
<dbReference type="InterPro" id="IPR035906">
    <property type="entry name" value="MetI-like_sf"/>
</dbReference>
<evidence type="ECO:0000256" key="4">
    <source>
        <dbReference type="ARBA" id="ARBA00022519"/>
    </source>
</evidence>
<dbReference type="GO" id="GO:0005886">
    <property type="term" value="C:plasma membrane"/>
    <property type="evidence" value="ECO:0007669"/>
    <property type="project" value="UniProtKB-SubCell"/>
</dbReference>
<accession>A0A2N5AC75</accession>
<evidence type="ECO:0000256" key="5">
    <source>
        <dbReference type="ARBA" id="ARBA00022692"/>
    </source>
</evidence>
<keyword evidence="7 9" id="KW-0472">Membrane</keyword>
<keyword evidence="2" id="KW-0813">Transport</keyword>
<dbReference type="GO" id="GO:0055085">
    <property type="term" value="P:transmembrane transport"/>
    <property type="evidence" value="ECO:0007669"/>
    <property type="project" value="InterPro"/>
</dbReference>
<evidence type="ECO:0000313" key="12">
    <source>
        <dbReference type="Proteomes" id="UP000234473"/>
    </source>
</evidence>
<comment type="similarity">
    <text evidence="8">Belongs to the binding-protein-dependent transport system permease family. OppBC subfamily.</text>
</comment>
<comment type="subcellular location">
    <subcellularLocation>
        <location evidence="1">Cell inner membrane</location>
        <topology evidence="1">Multi-pass membrane protein</topology>
    </subcellularLocation>
</comment>
<comment type="caution">
    <text evidence="11">The sequence shown here is derived from an EMBL/GenBank/DDBJ whole genome shotgun (WGS) entry which is preliminary data.</text>
</comment>
<feature type="transmembrane region" description="Helical" evidence="9">
    <location>
        <begin position="141"/>
        <end position="164"/>
    </location>
</feature>
<evidence type="ECO:0000313" key="11">
    <source>
        <dbReference type="EMBL" id="PLP42684.1"/>
    </source>
</evidence>
<keyword evidence="5 9" id="KW-0812">Transmembrane</keyword>
<evidence type="ECO:0000256" key="1">
    <source>
        <dbReference type="ARBA" id="ARBA00004429"/>
    </source>
</evidence>
<dbReference type="PROSITE" id="PS50928">
    <property type="entry name" value="ABC_TM1"/>
    <property type="match status" value="1"/>
</dbReference>
<gene>
    <name evidence="11" type="ORF">CWM98_20685</name>
</gene>
<evidence type="ECO:0000256" key="8">
    <source>
        <dbReference type="ARBA" id="ARBA00024202"/>
    </source>
</evidence>
<reference evidence="11 12" key="2">
    <citation type="submission" date="2018-01" db="EMBL/GenBank/DDBJ databases">
        <title>Genomic study of Klebsiella pneumoniae.</title>
        <authorList>
            <person name="Yang Y."/>
            <person name="Bicalho R."/>
        </authorList>
    </citation>
    <scope>NUCLEOTIDE SEQUENCE [LARGE SCALE GENOMIC DNA]</scope>
    <source>
        <strain evidence="11 12">A5</strain>
    </source>
</reference>
<name>A0A2N5AC75_KLEVA</name>
<reference evidence="11 12" key="1">
    <citation type="submission" date="2017-11" db="EMBL/GenBank/DDBJ databases">
        <authorList>
            <person name="Han C.G."/>
        </authorList>
    </citation>
    <scope>NUCLEOTIDE SEQUENCE [LARGE SCALE GENOMIC DNA]</scope>
    <source>
        <strain evidence="11 12">A5</strain>
    </source>
</reference>
<evidence type="ECO:0000256" key="9">
    <source>
        <dbReference type="SAM" id="Phobius"/>
    </source>
</evidence>
<organism evidence="11 12">
    <name type="scientific">Klebsiella variicola</name>
    <dbReference type="NCBI Taxonomy" id="244366"/>
    <lineage>
        <taxon>Bacteria</taxon>
        <taxon>Pseudomonadati</taxon>
        <taxon>Pseudomonadota</taxon>
        <taxon>Gammaproteobacteria</taxon>
        <taxon>Enterobacterales</taxon>
        <taxon>Enterobacteriaceae</taxon>
        <taxon>Klebsiella/Raoultella group</taxon>
        <taxon>Klebsiella</taxon>
        <taxon>Klebsiella pneumoniae complex</taxon>
    </lineage>
</organism>
<dbReference type="AlphaFoldDB" id="A0A2N5AC75"/>
<dbReference type="Proteomes" id="UP000234473">
    <property type="component" value="Unassembled WGS sequence"/>
</dbReference>
<evidence type="ECO:0000256" key="6">
    <source>
        <dbReference type="ARBA" id="ARBA00022989"/>
    </source>
</evidence>
<protein>
    <submittedName>
        <fullName evidence="11">ABC transporter permease</fullName>
    </submittedName>
</protein>
<dbReference type="PANTHER" id="PTHR43163:SF6">
    <property type="entry name" value="DIPEPTIDE TRANSPORT SYSTEM PERMEASE PROTEIN DPPB-RELATED"/>
    <property type="match status" value="1"/>
</dbReference>
<evidence type="ECO:0000259" key="10">
    <source>
        <dbReference type="PROSITE" id="PS50928"/>
    </source>
</evidence>
<dbReference type="SUPFAM" id="SSF161098">
    <property type="entry name" value="MetI-like"/>
    <property type="match status" value="1"/>
</dbReference>
<feature type="non-terminal residue" evidence="11">
    <location>
        <position position="165"/>
    </location>
</feature>
<evidence type="ECO:0000256" key="7">
    <source>
        <dbReference type="ARBA" id="ARBA00023136"/>
    </source>
</evidence>
<keyword evidence="6 9" id="KW-1133">Transmembrane helix</keyword>
<feature type="transmembrane region" description="Helical" evidence="9">
    <location>
        <begin position="109"/>
        <end position="129"/>
    </location>
</feature>
<feature type="transmembrane region" description="Helical" evidence="9">
    <location>
        <begin position="16"/>
        <end position="37"/>
    </location>
</feature>
<evidence type="ECO:0000256" key="3">
    <source>
        <dbReference type="ARBA" id="ARBA00022475"/>
    </source>
</evidence>
<dbReference type="InterPro" id="IPR000515">
    <property type="entry name" value="MetI-like"/>
</dbReference>
<dbReference type="EMBL" id="PICB01001217">
    <property type="protein sequence ID" value="PLP42684.1"/>
    <property type="molecule type" value="Genomic_DNA"/>
</dbReference>
<sequence>MMSGSNAKLLAAGKRLLTIFAVLWGAATLTFVAVKLIPGDPVAILIGSANSVVDDSFRETLTRQFGLDKPLWWQYLRYCGEALTGNLGVSYQYRQPVVQVISAALKETVPLAVSALALALVLAVFNALLTAGRHPRLRSLLAGLELMLLSTPVYWIGIVLLSIFS</sequence>
<dbReference type="PANTHER" id="PTHR43163">
    <property type="entry name" value="DIPEPTIDE TRANSPORT SYSTEM PERMEASE PROTEIN DPPB-RELATED"/>
    <property type="match status" value="1"/>
</dbReference>
<keyword evidence="4" id="KW-0997">Cell inner membrane</keyword>